<dbReference type="InterPro" id="IPR001387">
    <property type="entry name" value="Cro/C1-type_HTH"/>
</dbReference>
<feature type="compositionally biased region" description="Low complexity" evidence="1">
    <location>
        <begin position="88"/>
        <end position="99"/>
    </location>
</feature>
<sequence>MAKKAIDLVAENVNRLVSQAGLSNAALEKKAGGRLTRSTVDRVRRAEGSPGIESVSEIARTFGLELWQLCVENLDPQSPPKLVGQRSGGESASSENESALLSRFRDLSPAFQQLVLNDVERYLEAEQQTRHKKGAPAKRRA</sequence>
<dbReference type="Proteomes" id="UP000216913">
    <property type="component" value="Unassembled WGS sequence"/>
</dbReference>
<keyword evidence="4" id="KW-1185">Reference proteome</keyword>
<protein>
    <recommendedName>
        <fullName evidence="2">HTH cro/C1-type domain-containing protein</fullName>
    </recommendedName>
</protein>
<dbReference type="Pfam" id="PF01381">
    <property type="entry name" value="HTH_3"/>
    <property type="match status" value="1"/>
</dbReference>
<comment type="caution">
    <text evidence="3">The sequence shown here is derived from an EMBL/GenBank/DDBJ whole genome shotgun (WGS) entry which is preliminary data.</text>
</comment>
<evidence type="ECO:0000313" key="4">
    <source>
        <dbReference type="Proteomes" id="UP000216913"/>
    </source>
</evidence>
<evidence type="ECO:0000256" key="1">
    <source>
        <dbReference type="SAM" id="MobiDB-lite"/>
    </source>
</evidence>
<gene>
    <name evidence="3" type="ORF">CAL25_20145</name>
</gene>
<dbReference type="InterPro" id="IPR010982">
    <property type="entry name" value="Lambda_DNA-bd_dom_sf"/>
</dbReference>
<dbReference type="RefSeq" id="WP_094803137.1">
    <property type="nucleotide sequence ID" value="NZ_NEVP01000011.1"/>
</dbReference>
<dbReference type="Gene3D" id="1.10.260.40">
    <property type="entry name" value="lambda repressor-like DNA-binding domains"/>
    <property type="match status" value="1"/>
</dbReference>
<feature type="region of interest" description="Disordered" evidence="1">
    <location>
        <begin position="77"/>
        <end position="99"/>
    </location>
</feature>
<evidence type="ECO:0000259" key="2">
    <source>
        <dbReference type="Pfam" id="PF01381"/>
    </source>
</evidence>
<name>A0A261TCI7_9BORD</name>
<dbReference type="EMBL" id="NEVP01000011">
    <property type="protein sequence ID" value="OZI46971.1"/>
    <property type="molecule type" value="Genomic_DNA"/>
</dbReference>
<accession>A0A261TCI7</accession>
<feature type="domain" description="HTH cro/C1-type" evidence="2">
    <location>
        <begin position="19"/>
        <end position="65"/>
    </location>
</feature>
<dbReference type="OrthoDB" id="8635634at2"/>
<reference evidence="3 4" key="1">
    <citation type="submission" date="2017-05" db="EMBL/GenBank/DDBJ databases">
        <title>Complete and WGS of Bordetella genogroups.</title>
        <authorList>
            <person name="Spilker T."/>
            <person name="LiPuma J."/>
        </authorList>
    </citation>
    <scope>NUCLEOTIDE SEQUENCE [LARGE SCALE GENOMIC DNA]</scope>
    <source>
        <strain evidence="3 4">AU10456</strain>
    </source>
</reference>
<evidence type="ECO:0000313" key="3">
    <source>
        <dbReference type="EMBL" id="OZI46971.1"/>
    </source>
</evidence>
<proteinExistence type="predicted"/>
<dbReference type="AlphaFoldDB" id="A0A261TCI7"/>
<dbReference type="GO" id="GO:0003677">
    <property type="term" value="F:DNA binding"/>
    <property type="evidence" value="ECO:0007669"/>
    <property type="project" value="InterPro"/>
</dbReference>
<organism evidence="3 4">
    <name type="scientific">Bordetella genomosp. 5</name>
    <dbReference type="NCBI Taxonomy" id="1395608"/>
    <lineage>
        <taxon>Bacteria</taxon>
        <taxon>Pseudomonadati</taxon>
        <taxon>Pseudomonadota</taxon>
        <taxon>Betaproteobacteria</taxon>
        <taxon>Burkholderiales</taxon>
        <taxon>Alcaligenaceae</taxon>
        <taxon>Bordetella</taxon>
    </lineage>
</organism>